<keyword evidence="11" id="KW-0560">Oxidoreductase</keyword>
<proteinExistence type="inferred from homology"/>
<keyword evidence="9" id="KW-0862">Zinc</keyword>
<dbReference type="PANTHER" id="PTHR38011:SF7">
    <property type="entry name" value="2,5-DIAMINO-6-RIBOSYLAMINO-4(3H)-PYRIMIDINONE 5'-PHOSPHATE REDUCTASE"/>
    <property type="match status" value="1"/>
</dbReference>
<sequence>MGNPNITNPDSFSSIIEVDNRKVFVNVTGVSTCGKPSIILESGLGMDSSAWKDVQSEVSKFGRVLSYDRAGLGSSSIGSKPRTADKVASELNLLLEAIVNEHNVNFPPPYIICGHSAGGIFAQVFNHNFSEKVGGILFVDSSTKSQENFCKSEHGVYPKIIDAVDKALQHDLELKNPGKVVWPALYCESCTSPLVGDRYLCQMCVHYYNLCAECYPTKAHEECKQHKSDHEFELLTKFEGDMESTRDGEDLETFAANLKLLTKLDDANPDMLKTKPISVLRGNPSKKNFFKYFVKGWSKKREAINNYIDAEFKDEVNYLLDNFDNLDAFFFNAEQLCIKELKNLSEDWTYAYAENSGHCIMFDEPEIIVEEDTEAFFSCLNSEIDGMIQEYNLEEIDSQYIVNFYKKIIPIINCSYSSTVKPLVTLTYAQTLDGYIGNKPEKKEQLLISHKKSMILTHQIRNMNQAILVGINTVLNDNPSLNCRIKKSQQHFQEKFYKVILDSNLKTPLDAKIFQVEDSCKVLLFCLEDNVTEVNFESKVLKFKNTFAAEKLEIVLVPGLLLEETESVKFDNLSNNSSRIKHIQKKKVLLDLKKILEVLKIKFNIEKLMVEGGSAIISQFFKYNLADCCIVTVSPQYLLGGGVHVTDSLNGEDINGFKLKDPQFRQFGDDIVVVGLIQ</sequence>
<comment type="function">
    <text evidence="1">Catalyzes an early step in riboflavin biosynthesis, the NADPH-dependent reduction of the ribose side chain of 2,5-diamino-6-ribosylamino-4(3H)-pyrimidinone 5'-phosphate, yielding 2,5-diamino-6-ribitylamino-4(3H)-pyrimidinone 5'-phosphate.</text>
</comment>
<dbReference type="InterPro" id="IPR029058">
    <property type="entry name" value="AB_hydrolase_fold"/>
</dbReference>
<dbReference type="Pfam" id="PF01872">
    <property type="entry name" value="RibD_C"/>
    <property type="match status" value="1"/>
</dbReference>
<evidence type="ECO:0000256" key="7">
    <source>
        <dbReference type="ARBA" id="ARBA00022723"/>
    </source>
</evidence>
<protein>
    <recommendedName>
        <fullName evidence="5">2,5-diamino-6-ribosylamino-4(3H)-pyrimidinone 5'-phosphate reductase</fullName>
        <ecNumber evidence="4">1.1.1.302</ecNumber>
    </recommendedName>
    <alternativeName>
        <fullName evidence="13">2,5-diamino-6-(5-phospho-D-ribosylamino)pyrimidin-4(3H)-one reductase</fullName>
    </alternativeName>
    <alternativeName>
        <fullName evidence="12">2,5-diamino-6-ribitylamino-4(3H)-pyrimidinone 5'-phosphate synthase</fullName>
    </alternativeName>
</protein>
<organism evidence="18 19">
    <name type="scientific">Clydaea vesicula</name>
    <dbReference type="NCBI Taxonomy" id="447962"/>
    <lineage>
        <taxon>Eukaryota</taxon>
        <taxon>Fungi</taxon>
        <taxon>Fungi incertae sedis</taxon>
        <taxon>Chytridiomycota</taxon>
        <taxon>Chytridiomycota incertae sedis</taxon>
        <taxon>Chytridiomycetes</taxon>
        <taxon>Lobulomycetales</taxon>
        <taxon>Lobulomycetaceae</taxon>
        <taxon>Clydaea</taxon>
    </lineage>
</organism>
<evidence type="ECO:0000256" key="1">
    <source>
        <dbReference type="ARBA" id="ARBA00003555"/>
    </source>
</evidence>
<comment type="pathway">
    <text evidence="2">Cofactor biosynthesis; riboflavin biosynthesis.</text>
</comment>
<accession>A0AAD5U4G2</accession>
<evidence type="ECO:0000256" key="13">
    <source>
        <dbReference type="ARBA" id="ARBA00031630"/>
    </source>
</evidence>
<dbReference type="EC" id="1.1.1.302" evidence="4"/>
<dbReference type="InterPro" id="IPR024072">
    <property type="entry name" value="DHFR-like_dom_sf"/>
</dbReference>
<dbReference type="PANTHER" id="PTHR38011">
    <property type="entry name" value="DIHYDROFOLATE REDUCTASE FAMILY PROTEIN (AFU_ORTHOLOGUE AFUA_8G06820)"/>
    <property type="match status" value="1"/>
</dbReference>
<dbReference type="AlphaFoldDB" id="A0AAD5U4G2"/>
<evidence type="ECO:0000256" key="3">
    <source>
        <dbReference type="ARBA" id="ARBA00009723"/>
    </source>
</evidence>
<dbReference type="GO" id="GO:0008703">
    <property type="term" value="F:5-amino-6-(5-phosphoribosylamino)uracil reductase activity"/>
    <property type="evidence" value="ECO:0007669"/>
    <property type="project" value="InterPro"/>
</dbReference>
<dbReference type="SUPFAM" id="SSF53597">
    <property type="entry name" value="Dihydrofolate reductase-like"/>
    <property type="match status" value="1"/>
</dbReference>
<dbReference type="Proteomes" id="UP001211065">
    <property type="component" value="Unassembled WGS sequence"/>
</dbReference>
<evidence type="ECO:0000256" key="2">
    <source>
        <dbReference type="ARBA" id="ARBA00005104"/>
    </source>
</evidence>
<dbReference type="SUPFAM" id="SSF53474">
    <property type="entry name" value="alpha/beta-Hydrolases"/>
    <property type="match status" value="1"/>
</dbReference>
<gene>
    <name evidence="18" type="ORF">HK099_002220</name>
</gene>
<dbReference type="Gene3D" id="3.40.430.10">
    <property type="entry name" value="Dihydrofolate Reductase, subunit A"/>
    <property type="match status" value="1"/>
</dbReference>
<dbReference type="InterPro" id="IPR002734">
    <property type="entry name" value="RibDG_C"/>
</dbReference>
<evidence type="ECO:0000256" key="6">
    <source>
        <dbReference type="ARBA" id="ARBA00022619"/>
    </source>
</evidence>
<dbReference type="InterPro" id="IPR000073">
    <property type="entry name" value="AB_hydrolase_1"/>
</dbReference>
<dbReference type="InterPro" id="IPR043145">
    <property type="entry name" value="Znf_ZZ_sf"/>
</dbReference>
<keyword evidence="7" id="KW-0479">Metal-binding</keyword>
<evidence type="ECO:0000256" key="12">
    <source>
        <dbReference type="ARBA" id="ARBA00030073"/>
    </source>
</evidence>
<evidence type="ECO:0000256" key="14">
    <source>
        <dbReference type="ARBA" id="ARBA00047550"/>
    </source>
</evidence>
<evidence type="ECO:0000259" key="16">
    <source>
        <dbReference type="Pfam" id="PF01872"/>
    </source>
</evidence>
<comment type="catalytic activity">
    <reaction evidence="15">
        <text>2,5-diamino-6-(1-D-ribitylamino)pyrimidin-4(3H)-one 5'-phosphate + NADP(+) = 2,5-diamino-6-(1-D-ribosylamino)pyrimidin-4(3H)-one 5'-phosphate + NADPH + H(+)</text>
        <dbReference type="Rhea" id="RHEA:27278"/>
        <dbReference type="ChEBI" id="CHEBI:15378"/>
        <dbReference type="ChEBI" id="CHEBI:57783"/>
        <dbReference type="ChEBI" id="CHEBI:58349"/>
        <dbReference type="ChEBI" id="CHEBI:58890"/>
        <dbReference type="ChEBI" id="CHEBI:59545"/>
        <dbReference type="EC" id="1.1.1.302"/>
    </reaction>
</comment>
<dbReference type="EMBL" id="JADGJW010000172">
    <property type="protein sequence ID" value="KAJ3222512.1"/>
    <property type="molecule type" value="Genomic_DNA"/>
</dbReference>
<evidence type="ECO:0000256" key="5">
    <source>
        <dbReference type="ARBA" id="ARBA00015035"/>
    </source>
</evidence>
<keyword evidence="19" id="KW-1185">Reference proteome</keyword>
<keyword evidence="6" id="KW-0686">Riboflavin biosynthesis</keyword>
<comment type="catalytic activity">
    <reaction evidence="14">
        <text>2,5-diamino-6-(1-D-ribitylamino)pyrimidin-4(3H)-one 5'-phosphate + NAD(+) = 2,5-diamino-6-(1-D-ribosylamino)pyrimidin-4(3H)-one 5'-phosphate + NADH + H(+)</text>
        <dbReference type="Rhea" id="RHEA:27274"/>
        <dbReference type="ChEBI" id="CHEBI:15378"/>
        <dbReference type="ChEBI" id="CHEBI:57540"/>
        <dbReference type="ChEBI" id="CHEBI:57945"/>
        <dbReference type="ChEBI" id="CHEBI:58890"/>
        <dbReference type="ChEBI" id="CHEBI:59545"/>
        <dbReference type="EC" id="1.1.1.302"/>
    </reaction>
</comment>
<keyword evidence="8" id="KW-0863">Zinc-finger</keyword>
<dbReference type="InterPro" id="IPR050765">
    <property type="entry name" value="Riboflavin_Biosynth_HTPR"/>
</dbReference>
<dbReference type="Pfam" id="PF12697">
    <property type="entry name" value="Abhydrolase_6"/>
    <property type="match status" value="1"/>
</dbReference>
<keyword evidence="10" id="KW-0521">NADP</keyword>
<evidence type="ECO:0000256" key="4">
    <source>
        <dbReference type="ARBA" id="ARBA00012851"/>
    </source>
</evidence>
<evidence type="ECO:0000313" key="19">
    <source>
        <dbReference type="Proteomes" id="UP001211065"/>
    </source>
</evidence>
<comment type="similarity">
    <text evidence="3">Belongs to the HTP reductase family.</text>
</comment>
<reference evidence="18" key="1">
    <citation type="submission" date="2020-05" db="EMBL/GenBank/DDBJ databases">
        <title>Phylogenomic resolution of chytrid fungi.</title>
        <authorList>
            <person name="Stajich J.E."/>
            <person name="Amses K."/>
            <person name="Simmons R."/>
            <person name="Seto K."/>
            <person name="Myers J."/>
            <person name="Bonds A."/>
            <person name="Quandt C.A."/>
            <person name="Barry K."/>
            <person name="Liu P."/>
            <person name="Grigoriev I."/>
            <person name="Longcore J.E."/>
            <person name="James T.Y."/>
        </authorList>
    </citation>
    <scope>NUCLEOTIDE SEQUENCE</scope>
    <source>
        <strain evidence="18">JEL0476</strain>
    </source>
</reference>
<evidence type="ECO:0000256" key="8">
    <source>
        <dbReference type="ARBA" id="ARBA00022771"/>
    </source>
</evidence>
<evidence type="ECO:0000313" key="18">
    <source>
        <dbReference type="EMBL" id="KAJ3222512.1"/>
    </source>
</evidence>
<name>A0AAD5U4G2_9FUNG</name>
<dbReference type="SUPFAM" id="SSF57850">
    <property type="entry name" value="RING/U-box"/>
    <property type="match status" value="1"/>
</dbReference>
<dbReference type="GO" id="GO:0008270">
    <property type="term" value="F:zinc ion binding"/>
    <property type="evidence" value="ECO:0007669"/>
    <property type="project" value="UniProtKB-KW"/>
</dbReference>
<evidence type="ECO:0000256" key="9">
    <source>
        <dbReference type="ARBA" id="ARBA00022833"/>
    </source>
</evidence>
<evidence type="ECO:0000256" key="11">
    <source>
        <dbReference type="ARBA" id="ARBA00023002"/>
    </source>
</evidence>
<feature type="domain" description="AB hydrolase-1" evidence="17">
    <location>
        <begin position="40"/>
        <end position="141"/>
    </location>
</feature>
<evidence type="ECO:0000256" key="15">
    <source>
        <dbReference type="ARBA" id="ARBA00049020"/>
    </source>
</evidence>
<feature type="domain" description="Bacterial bifunctional deaminase-reductase C-terminal" evidence="16">
    <location>
        <begin position="422"/>
        <end position="673"/>
    </location>
</feature>
<evidence type="ECO:0000259" key="17">
    <source>
        <dbReference type="Pfam" id="PF12697"/>
    </source>
</evidence>
<evidence type="ECO:0000256" key="10">
    <source>
        <dbReference type="ARBA" id="ARBA00022857"/>
    </source>
</evidence>
<dbReference type="GO" id="GO:0009231">
    <property type="term" value="P:riboflavin biosynthetic process"/>
    <property type="evidence" value="ECO:0007669"/>
    <property type="project" value="UniProtKB-KW"/>
</dbReference>
<dbReference type="Gene3D" id="3.30.60.90">
    <property type="match status" value="1"/>
</dbReference>
<dbReference type="Gene3D" id="3.40.50.1820">
    <property type="entry name" value="alpha/beta hydrolase"/>
    <property type="match status" value="1"/>
</dbReference>
<comment type="caution">
    <text evidence="18">The sequence shown here is derived from an EMBL/GenBank/DDBJ whole genome shotgun (WGS) entry which is preliminary data.</text>
</comment>